<dbReference type="Proteomes" id="UP000887576">
    <property type="component" value="Unplaced"/>
</dbReference>
<evidence type="ECO:0000313" key="1">
    <source>
        <dbReference type="Proteomes" id="UP000887576"/>
    </source>
</evidence>
<reference evidence="2" key="1">
    <citation type="submission" date="2022-11" db="UniProtKB">
        <authorList>
            <consortium name="WormBaseParasite"/>
        </authorList>
    </citation>
    <scope>IDENTIFICATION</scope>
</reference>
<name>A0AC34RIY8_9BILA</name>
<organism evidence="1 2">
    <name type="scientific">Panagrolaimus sp. JU765</name>
    <dbReference type="NCBI Taxonomy" id="591449"/>
    <lineage>
        <taxon>Eukaryota</taxon>
        <taxon>Metazoa</taxon>
        <taxon>Ecdysozoa</taxon>
        <taxon>Nematoda</taxon>
        <taxon>Chromadorea</taxon>
        <taxon>Rhabditida</taxon>
        <taxon>Tylenchina</taxon>
        <taxon>Panagrolaimomorpha</taxon>
        <taxon>Panagrolaimoidea</taxon>
        <taxon>Panagrolaimidae</taxon>
        <taxon>Panagrolaimus</taxon>
    </lineage>
</organism>
<proteinExistence type="predicted"/>
<protein>
    <submittedName>
        <fullName evidence="2">Rho GTPase-activating protein 26</fullName>
    </submittedName>
</protein>
<dbReference type="WBParaSite" id="JU765_v2.g7406.t2">
    <property type="protein sequence ID" value="JU765_v2.g7406.t2"/>
    <property type="gene ID" value="JU765_v2.g7406"/>
</dbReference>
<evidence type="ECO:0000313" key="2">
    <source>
        <dbReference type="WBParaSite" id="JU765_v2.g7406.t2"/>
    </source>
</evidence>
<sequence>MVLKPLEFSDALSDSPWFRQNLHEHEQALDETAKSIKQIADHCRKLISSMRKVCQSQKSFATLLTEFKLATVGNTQTDDERAMANSVKEFGLMLLRIEEHRARILADAETHYLDPLKELVENINTVLHESKRKYEKESQRFYSSLEKHLHLSTAKKTDFREADTQLGQQQQAFCQASLQYVSEVQSIQETLKFAFVETLTTFLTHWMTFYKIGNDANEKFRPQLMSVQQKVQNAKQSFEATQAEANMLKQKMLTSHMKTAVFPSGSSSDGSSSLSTGNIKQGYIYMQEKSKIPTKLSRDVLSRPWTKYYCVFSKETRIFTMIPVNSSAKTDMKGALEQSVSFKLKSCIRRASDSIDKRFCFDLVAEERPDVMTFQALSEEDRRQWIDTMDGKEPVYSPGAGPPSANSFDTMLDDTGFEFVRICLKAIEEKGLKEQGLYRNCGVTSKVQRLMQLALDKKKGALERLNLNDDSEWETKTISSAVKTFLRNLPEPLMTFELHNLFINAAKLDDGQQRVNHIHYYVYKLPESHRKMLEIIIRHLRVVADNCGDNLMTVGNLGVCFGPTLLRPQEETMAAIMDIKFCNVVVEVLISNCATIFSSPSTMNIGLPCPPKPAHNILVTNGSETADQSKVSPKPMRNNERNIDDALSTTTATARMVQTIMPNTPSTPSLDSSSPQSLVRQRQPPPPPKGAQLYEKVPFESKSSDDLTASSGGSSNIYPNLSVNQSSRFTTPRILDGAISSSRSGTGSDDMITPAANPVNTITRSKFSATYAPPYNPQACDNITYRLQKRHSGGNLMSTSVHANLSSHAQSSSGLSNNGGTTRTAPNPPTFSTMQPLHTSRIPPQYSSLINPEVQYQPSRRVKTLYSCVAGHETELSFEPGQIITNVYESKEEGWLVGTLNGKTGLIPANYVEPLPGPQ</sequence>
<accession>A0AC34RIY8</accession>